<feature type="non-terminal residue" evidence="1">
    <location>
        <position position="444"/>
    </location>
</feature>
<dbReference type="InParanoid" id="D8QET4"/>
<sequence>MDANVPFVPSDRLTATSTAFLDAHHFGSSGFACVSLFISTSSGAHRIGWKPYTAAFMMRVPQELVDEIVSYMASETDLEIFVRLLEASYSLFAPQISKLLPQLPVVLQRKRHYHALQDIHELFPEATDPSVRHVVVQLLKPLSTHNCEDVLLPSVLEACIDLRSLAFDLNGMLWSEATVSAAYRLFDVIQYSALESLSLSRVRFKKSDIDVFSALVLPATLHDLRLHQVEVSSSLYRAHLGAMIPDADLQKPSLVNLTLDGPSLCFARMFTDAVFPCTSEDLRSLDYTPMSWIDHIQLRDLLRASPHLQHLTLRKGDDENYSSDHNLFGCAALCSLCICFATPAGHRTVPSVLRTIETIPETAPFELLTFAIPATGTIKKGGWDALEDALLRRQSMRIMEMVFTPYKDIALSEGKKRGYVKVMNGLMPRLHCQGKLRVIVGEDI</sequence>
<gene>
    <name evidence="1" type="ORF">SCHCODRAFT_112368</name>
</gene>
<proteinExistence type="predicted"/>
<dbReference type="VEuPathDB" id="FungiDB:SCHCODRAFT_02635873"/>
<organism evidence="2">
    <name type="scientific">Schizophyllum commune (strain H4-8 / FGSC 9210)</name>
    <name type="common">Split gill fungus</name>
    <dbReference type="NCBI Taxonomy" id="578458"/>
    <lineage>
        <taxon>Eukaryota</taxon>
        <taxon>Fungi</taxon>
        <taxon>Dikarya</taxon>
        <taxon>Basidiomycota</taxon>
        <taxon>Agaricomycotina</taxon>
        <taxon>Agaricomycetes</taxon>
        <taxon>Agaricomycetidae</taxon>
        <taxon>Agaricales</taxon>
        <taxon>Schizophyllaceae</taxon>
        <taxon>Schizophyllum</taxon>
    </lineage>
</organism>
<evidence type="ECO:0008006" key="3">
    <source>
        <dbReference type="Google" id="ProtNLM"/>
    </source>
</evidence>
<dbReference type="EMBL" id="GL377310">
    <property type="protein sequence ID" value="EFI94225.1"/>
    <property type="molecule type" value="Genomic_DNA"/>
</dbReference>
<dbReference type="AlphaFoldDB" id="D8QET4"/>
<dbReference type="HOGENOM" id="CLU_617002_0_0_1"/>
<evidence type="ECO:0000313" key="1">
    <source>
        <dbReference type="EMBL" id="EFI94225.1"/>
    </source>
</evidence>
<protein>
    <recommendedName>
        <fullName evidence="3">F-box domain-containing protein</fullName>
    </recommendedName>
</protein>
<name>D8QET4_SCHCM</name>
<keyword evidence="2" id="KW-1185">Reference proteome</keyword>
<reference evidence="1 2" key="1">
    <citation type="journal article" date="2010" name="Nat. Biotechnol.">
        <title>Genome sequence of the model mushroom Schizophyllum commune.</title>
        <authorList>
            <person name="Ohm R.A."/>
            <person name="de Jong J.F."/>
            <person name="Lugones L.G."/>
            <person name="Aerts A."/>
            <person name="Kothe E."/>
            <person name="Stajich J.E."/>
            <person name="de Vries R.P."/>
            <person name="Record E."/>
            <person name="Levasseur A."/>
            <person name="Baker S.E."/>
            <person name="Bartholomew K.A."/>
            <person name="Coutinho P.M."/>
            <person name="Erdmann S."/>
            <person name="Fowler T.J."/>
            <person name="Gathman A.C."/>
            <person name="Lombard V."/>
            <person name="Henrissat B."/>
            <person name="Knabe N."/>
            <person name="Kuees U."/>
            <person name="Lilly W.W."/>
            <person name="Lindquist E."/>
            <person name="Lucas S."/>
            <person name="Magnuson J.K."/>
            <person name="Piumi F."/>
            <person name="Raudaskoski M."/>
            <person name="Salamov A."/>
            <person name="Schmutz J."/>
            <person name="Schwarze F.W.M.R."/>
            <person name="vanKuyk P.A."/>
            <person name="Horton J.S."/>
            <person name="Grigoriev I.V."/>
            <person name="Woesten H.A.B."/>
        </authorList>
    </citation>
    <scope>NUCLEOTIDE SEQUENCE [LARGE SCALE GENOMIC DNA]</scope>
    <source>
        <strain evidence="2">H4-8 / FGSC 9210</strain>
    </source>
</reference>
<evidence type="ECO:0000313" key="2">
    <source>
        <dbReference type="Proteomes" id="UP000007431"/>
    </source>
</evidence>
<dbReference type="Proteomes" id="UP000007431">
    <property type="component" value="Unassembled WGS sequence"/>
</dbReference>
<dbReference type="InterPro" id="IPR032675">
    <property type="entry name" value="LRR_dom_sf"/>
</dbReference>
<accession>D8QET4</accession>
<dbReference type="Gene3D" id="3.80.10.10">
    <property type="entry name" value="Ribonuclease Inhibitor"/>
    <property type="match status" value="1"/>
</dbReference>
<dbReference type="SUPFAM" id="SSF52047">
    <property type="entry name" value="RNI-like"/>
    <property type="match status" value="1"/>
</dbReference>